<reference evidence="1 2" key="3">
    <citation type="journal article" date="2017" name="Mol. Plant Pathol.">
        <title>A gapless genome sequence of the fungus Botrytis cinerea.</title>
        <authorList>
            <person name="Van Kan J.A."/>
            <person name="Stassen J.H."/>
            <person name="Mosbach A."/>
            <person name="Van Der Lee T.A."/>
            <person name="Faino L."/>
            <person name="Farmer A.D."/>
            <person name="Papasotiriou D.G."/>
            <person name="Zhou S."/>
            <person name="Seidl M.F."/>
            <person name="Cottam E."/>
            <person name="Edel D."/>
            <person name="Hahn M."/>
            <person name="Schwartz D.C."/>
            <person name="Dietrich R.A."/>
            <person name="Widdison S."/>
            <person name="Scalliet G."/>
        </authorList>
    </citation>
    <scope>NUCLEOTIDE SEQUENCE [LARGE SCALE GENOMIC DNA]</scope>
    <source>
        <strain evidence="1 2">B05.10</strain>
    </source>
</reference>
<reference evidence="1 2" key="1">
    <citation type="journal article" date="2011" name="PLoS Genet.">
        <title>Genomic analysis of the necrotrophic fungal pathogens Sclerotinia sclerotiorum and Botrytis cinerea.</title>
        <authorList>
            <person name="Amselem J."/>
            <person name="Cuomo C.A."/>
            <person name="van Kan J.A."/>
            <person name="Viaud M."/>
            <person name="Benito E.P."/>
            <person name="Couloux A."/>
            <person name="Coutinho P.M."/>
            <person name="de Vries R.P."/>
            <person name="Dyer P.S."/>
            <person name="Fillinger S."/>
            <person name="Fournier E."/>
            <person name="Gout L."/>
            <person name="Hahn M."/>
            <person name="Kohn L."/>
            <person name="Lapalu N."/>
            <person name="Plummer K.M."/>
            <person name="Pradier J.M."/>
            <person name="Quevillon E."/>
            <person name="Sharon A."/>
            <person name="Simon A."/>
            <person name="ten Have A."/>
            <person name="Tudzynski B."/>
            <person name="Tudzynski P."/>
            <person name="Wincker P."/>
            <person name="Andrew M."/>
            <person name="Anthouard V."/>
            <person name="Beever R.E."/>
            <person name="Beffa R."/>
            <person name="Benoit I."/>
            <person name="Bouzid O."/>
            <person name="Brault B."/>
            <person name="Chen Z."/>
            <person name="Choquer M."/>
            <person name="Collemare J."/>
            <person name="Cotton P."/>
            <person name="Danchin E.G."/>
            <person name="Da Silva C."/>
            <person name="Gautier A."/>
            <person name="Giraud C."/>
            <person name="Giraud T."/>
            <person name="Gonzalez C."/>
            <person name="Grossetete S."/>
            <person name="Guldener U."/>
            <person name="Henrissat B."/>
            <person name="Howlett B.J."/>
            <person name="Kodira C."/>
            <person name="Kretschmer M."/>
            <person name="Lappartient A."/>
            <person name="Leroch M."/>
            <person name="Levis C."/>
            <person name="Mauceli E."/>
            <person name="Neuveglise C."/>
            <person name="Oeser B."/>
            <person name="Pearson M."/>
            <person name="Poulain J."/>
            <person name="Poussereau N."/>
            <person name="Quesneville H."/>
            <person name="Rascle C."/>
            <person name="Schumacher J."/>
            <person name="Segurens B."/>
            <person name="Sexton A."/>
            <person name="Silva E."/>
            <person name="Sirven C."/>
            <person name="Soanes D.M."/>
            <person name="Talbot N.J."/>
            <person name="Templeton M."/>
            <person name="Yandava C."/>
            <person name="Yarden O."/>
            <person name="Zeng Q."/>
            <person name="Rollins J.A."/>
            <person name="Lebrun M.H."/>
            <person name="Dickman M."/>
        </authorList>
    </citation>
    <scope>NUCLEOTIDE SEQUENCE [LARGE SCALE GENOMIC DNA]</scope>
    <source>
        <strain evidence="1 2">B05.10</strain>
    </source>
</reference>
<dbReference type="AlphaFoldDB" id="A0A384JCG1"/>
<dbReference type="InterPro" id="IPR036589">
    <property type="entry name" value="HCY_dom_sf"/>
</dbReference>
<evidence type="ECO:0000313" key="1">
    <source>
        <dbReference type="EMBL" id="ATZ48162.1"/>
    </source>
</evidence>
<dbReference type="VEuPathDB" id="FungiDB:Bcin03g04050"/>
<dbReference type="RefSeq" id="XP_024547707.1">
    <property type="nucleotide sequence ID" value="XM_024691934.1"/>
</dbReference>
<reference evidence="1 2" key="2">
    <citation type="journal article" date="2012" name="Eukaryot. Cell">
        <title>Genome update of Botrytis cinerea strains B05.10 and T4.</title>
        <authorList>
            <person name="Staats M."/>
            <person name="van Kan J.A."/>
        </authorList>
    </citation>
    <scope>NUCLEOTIDE SEQUENCE [LARGE SCALE GENOMIC DNA]</scope>
    <source>
        <strain evidence="1 2">B05.10</strain>
    </source>
</reference>
<name>A0A384JCG1_BOTFB</name>
<dbReference type="GeneID" id="36394032"/>
<accession>A0A384JCG1</accession>
<protein>
    <submittedName>
        <fullName evidence="1">Uncharacterized protein</fullName>
    </submittedName>
</protein>
<gene>
    <name evidence="1" type="ORF">BCIN_03g04050</name>
</gene>
<sequence>MIPQFNSVMNCKYSTQLPQLSSQCKIFLAEGGLETDFIYRRGSDLPHFAAFTLLETPEGRQALRDYYIMYVKIARQYKTGIVLQLLTWRLSEPWVKLLGYADPAGKVVETNRDAVQLLQSIRSEFEDEHTPVVISGSLGSVQDSYKISA</sequence>
<dbReference type="OrthoDB" id="261426at2759"/>
<dbReference type="KEGG" id="bfu:BCIN_03g04050"/>
<dbReference type="Gene3D" id="3.20.20.330">
    <property type="entry name" value="Homocysteine-binding-like domain"/>
    <property type="match status" value="1"/>
</dbReference>
<dbReference type="Proteomes" id="UP000001798">
    <property type="component" value="Chromosome 3"/>
</dbReference>
<dbReference type="EMBL" id="CP009807">
    <property type="protein sequence ID" value="ATZ48162.1"/>
    <property type="molecule type" value="Genomic_DNA"/>
</dbReference>
<dbReference type="SUPFAM" id="SSF82282">
    <property type="entry name" value="Homocysteine S-methyltransferase"/>
    <property type="match status" value="1"/>
</dbReference>
<keyword evidence="2" id="KW-1185">Reference proteome</keyword>
<organism evidence="1 2">
    <name type="scientific">Botryotinia fuckeliana (strain B05.10)</name>
    <name type="common">Noble rot fungus</name>
    <name type="synonym">Botrytis cinerea</name>
    <dbReference type="NCBI Taxonomy" id="332648"/>
    <lineage>
        <taxon>Eukaryota</taxon>
        <taxon>Fungi</taxon>
        <taxon>Dikarya</taxon>
        <taxon>Ascomycota</taxon>
        <taxon>Pezizomycotina</taxon>
        <taxon>Leotiomycetes</taxon>
        <taxon>Helotiales</taxon>
        <taxon>Sclerotiniaceae</taxon>
        <taxon>Botrytis</taxon>
    </lineage>
</organism>
<proteinExistence type="predicted"/>
<evidence type="ECO:0000313" key="2">
    <source>
        <dbReference type="Proteomes" id="UP000001798"/>
    </source>
</evidence>